<organism evidence="3 4">
    <name type="scientific">Actinophytocola xanthii</name>
    <dbReference type="NCBI Taxonomy" id="1912961"/>
    <lineage>
        <taxon>Bacteria</taxon>
        <taxon>Bacillati</taxon>
        <taxon>Actinomycetota</taxon>
        <taxon>Actinomycetes</taxon>
        <taxon>Pseudonocardiales</taxon>
        <taxon>Pseudonocardiaceae</taxon>
    </lineage>
</organism>
<keyword evidence="2" id="KW-0472">Membrane</keyword>
<keyword evidence="2" id="KW-1133">Transmembrane helix</keyword>
<proteinExistence type="predicted"/>
<evidence type="ECO:0000313" key="4">
    <source>
        <dbReference type="Proteomes" id="UP000185596"/>
    </source>
</evidence>
<evidence type="ECO:0008006" key="5">
    <source>
        <dbReference type="Google" id="ProtNLM"/>
    </source>
</evidence>
<evidence type="ECO:0000313" key="3">
    <source>
        <dbReference type="EMBL" id="OLF14647.1"/>
    </source>
</evidence>
<sequence>MSVRLPSEDDPDTPGQDADLLDQPDRGEPTEDGEVELMVSRWRTTPPASPTDARLLEAVTATVAAPRDRRRFPKLTAAVAASALLAVGGITAAAAHAGPDSPLWPITQLVFGDLAESRTAAQSADDTLREARTAAHDGDAAEAARLLARADDLTNRVAEPTVANRLREAIADLRHLLDRDAEPMSRSDAEGASRTPSSAGSDSRPATADSPEPDPRSQEPSIPSGQGSLTTSPSPESPGETPQISLPPETAPPSETTEPDLSTPSSSPSALPDSSQPPTSK</sequence>
<dbReference type="OrthoDB" id="3405711at2"/>
<comment type="caution">
    <text evidence="3">The sequence shown here is derived from an EMBL/GenBank/DDBJ whole genome shotgun (WGS) entry which is preliminary data.</text>
</comment>
<feature type="compositionally biased region" description="Basic and acidic residues" evidence="1">
    <location>
        <begin position="181"/>
        <end position="191"/>
    </location>
</feature>
<dbReference type="EMBL" id="MSIE01000052">
    <property type="protein sequence ID" value="OLF14647.1"/>
    <property type="molecule type" value="Genomic_DNA"/>
</dbReference>
<reference evidence="3 4" key="1">
    <citation type="submission" date="2016-12" db="EMBL/GenBank/DDBJ databases">
        <title>The draft genome sequence of Actinophytocola sp. 11-183.</title>
        <authorList>
            <person name="Wang W."/>
            <person name="Yuan L."/>
        </authorList>
    </citation>
    <scope>NUCLEOTIDE SEQUENCE [LARGE SCALE GENOMIC DNA]</scope>
    <source>
        <strain evidence="3 4">11-183</strain>
    </source>
</reference>
<feature type="region of interest" description="Disordered" evidence="1">
    <location>
        <begin position="181"/>
        <end position="281"/>
    </location>
</feature>
<keyword evidence="4" id="KW-1185">Reference proteome</keyword>
<dbReference type="Proteomes" id="UP000185596">
    <property type="component" value="Unassembled WGS sequence"/>
</dbReference>
<dbReference type="STRING" id="1912961.BU204_26270"/>
<gene>
    <name evidence="3" type="ORF">BU204_26270</name>
</gene>
<dbReference type="RefSeq" id="WP_075128425.1">
    <property type="nucleotide sequence ID" value="NZ_MSIE01000052.1"/>
</dbReference>
<protein>
    <recommendedName>
        <fullName evidence="5">Anti-sigma-D factor RsdA sigma factor binding region domain-containing protein</fullName>
    </recommendedName>
</protein>
<feature type="compositionally biased region" description="Low complexity" evidence="1">
    <location>
        <begin position="227"/>
        <end position="242"/>
    </location>
</feature>
<feature type="compositionally biased region" description="Low complexity" evidence="1">
    <location>
        <begin position="252"/>
        <end position="281"/>
    </location>
</feature>
<feature type="transmembrane region" description="Helical" evidence="2">
    <location>
        <begin position="75"/>
        <end position="95"/>
    </location>
</feature>
<evidence type="ECO:0000256" key="1">
    <source>
        <dbReference type="SAM" id="MobiDB-lite"/>
    </source>
</evidence>
<name>A0A1Q8CJW1_9PSEU</name>
<feature type="region of interest" description="Disordered" evidence="1">
    <location>
        <begin position="1"/>
        <end position="35"/>
    </location>
</feature>
<accession>A0A1Q8CJW1</accession>
<keyword evidence="2" id="KW-0812">Transmembrane</keyword>
<evidence type="ECO:0000256" key="2">
    <source>
        <dbReference type="SAM" id="Phobius"/>
    </source>
</evidence>
<dbReference type="AlphaFoldDB" id="A0A1Q8CJW1"/>